<sequence>MKDSTLCIHAGYSPKNGEPSAMPIVQSTTFRYESTQAIADLFDLKSNGYFYSRLANPTCGFVEERLAKLEGGVGAMLTSSGQAATLTAVLTIAKAGDHILCSSTVYGGTFNLMAVTFKRMGIDVTFFEPEETDEQVEAKIKPQTKAIFGETLANPALAVFDIERYAAIAHKHEIPLIIDNTFATPILCKPFKFGADIVVHSTTKYLDGHAIQVGGAVVDSGNFDWAKSSKFPEFTTPDESYHGLIYTQAFGKAAFIVKARAQIMRDLGVCQTAQAAFYINLGIETLPLRIRKHSENALKVAEYLSKNEKISRVIYPGLKSDPYYALGQKYMTDGLCSGVMSIELKGGREAGAKFIDNVKLASPEVHVADIKTCLLHPATATHRQLSDEQLKECGITPGLVRLSVGLEDVEDIIADIQQALDKI</sequence>
<dbReference type="InterPro" id="IPR000277">
    <property type="entry name" value="Cys/Met-Metab_PyrdxlP-dep_enz"/>
</dbReference>
<dbReference type="RefSeq" id="WP_078928772.1">
    <property type="nucleotide sequence ID" value="NZ_FUXX01000019.1"/>
</dbReference>
<dbReference type="GO" id="GO:0016829">
    <property type="term" value="F:lyase activity"/>
    <property type="evidence" value="ECO:0007669"/>
    <property type="project" value="UniProtKB-KW"/>
</dbReference>
<comment type="cofactor">
    <cofactor evidence="1 6">
        <name>pyridoxal 5'-phosphate</name>
        <dbReference type="ChEBI" id="CHEBI:597326"/>
    </cofactor>
</comment>
<dbReference type="SUPFAM" id="SSF53383">
    <property type="entry name" value="PLP-dependent transferases"/>
    <property type="match status" value="1"/>
</dbReference>
<name>A0A1T4VCE3_9GAMM</name>
<feature type="modified residue" description="N6-(pyridoxal phosphate)lysine" evidence="5">
    <location>
        <position position="204"/>
    </location>
</feature>
<dbReference type="PIRSF" id="PIRSF001434">
    <property type="entry name" value="CGS"/>
    <property type="match status" value="1"/>
</dbReference>
<dbReference type="Gene3D" id="3.90.1150.10">
    <property type="entry name" value="Aspartate Aminotransferase, domain 1"/>
    <property type="match status" value="1"/>
</dbReference>
<keyword evidence="4 5" id="KW-0663">Pyridoxal phosphate</keyword>
<evidence type="ECO:0000256" key="4">
    <source>
        <dbReference type="ARBA" id="ARBA00022898"/>
    </source>
</evidence>
<dbReference type="GO" id="GO:0004124">
    <property type="term" value="F:cysteine synthase activity"/>
    <property type="evidence" value="ECO:0007669"/>
    <property type="project" value="TreeGrafter"/>
</dbReference>
<dbReference type="GO" id="GO:0071269">
    <property type="term" value="P:L-homocysteine biosynthetic process"/>
    <property type="evidence" value="ECO:0007669"/>
    <property type="project" value="TreeGrafter"/>
</dbReference>
<evidence type="ECO:0000313" key="7">
    <source>
        <dbReference type="EMBL" id="SKA62620.1"/>
    </source>
</evidence>
<dbReference type="InterPro" id="IPR006235">
    <property type="entry name" value="OAc-hSer/O-AcSer_sulfhydrylase"/>
</dbReference>
<evidence type="ECO:0000256" key="3">
    <source>
        <dbReference type="ARBA" id="ARBA00022679"/>
    </source>
</evidence>
<protein>
    <submittedName>
        <fullName evidence="7">O-acetylhomoserine (Thiol)-lyase</fullName>
    </submittedName>
</protein>
<evidence type="ECO:0000256" key="5">
    <source>
        <dbReference type="PIRSR" id="PIRSR001434-2"/>
    </source>
</evidence>
<dbReference type="Pfam" id="PF01053">
    <property type="entry name" value="Cys_Met_Meta_PP"/>
    <property type="match status" value="1"/>
</dbReference>
<dbReference type="FunFam" id="3.40.640.10:FF:000035">
    <property type="entry name" value="O-succinylhomoserine sulfhydrylase"/>
    <property type="match status" value="1"/>
</dbReference>
<dbReference type="EMBL" id="FUXX01000019">
    <property type="protein sequence ID" value="SKA62620.1"/>
    <property type="molecule type" value="Genomic_DNA"/>
</dbReference>
<dbReference type="InterPro" id="IPR015421">
    <property type="entry name" value="PyrdxlP-dep_Trfase_major"/>
</dbReference>
<dbReference type="GO" id="GO:0003961">
    <property type="term" value="F:O-acetylhomoserine aminocarboxypropyltransferase activity"/>
    <property type="evidence" value="ECO:0007669"/>
    <property type="project" value="TreeGrafter"/>
</dbReference>
<keyword evidence="8" id="KW-1185">Reference proteome</keyword>
<keyword evidence="3" id="KW-0808">Transferase</keyword>
<dbReference type="GO" id="GO:0006535">
    <property type="term" value="P:cysteine biosynthetic process from serine"/>
    <property type="evidence" value="ECO:0007669"/>
    <property type="project" value="TreeGrafter"/>
</dbReference>
<accession>A0A1T4VCE3</accession>
<gene>
    <name evidence="7" type="ORF">SAMN02745213_01292</name>
</gene>
<dbReference type="CDD" id="cd00614">
    <property type="entry name" value="CGS_like"/>
    <property type="match status" value="1"/>
</dbReference>
<dbReference type="Gene3D" id="3.40.640.10">
    <property type="entry name" value="Type I PLP-dependent aspartate aminotransferase-like (Major domain)"/>
    <property type="match status" value="1"/>
</dbReference>
<evidence type="ECO:0000313" key="8">
    <source>
        <dbReference type="Proteomes" id="UP000242432"/>
    </source>
</evidence>
<evidence type="ECO:0000256" key="2">
    <source>
        <dbReference type="ARBA" id="ARBA00009077"/>
    </source>
</evidence>
<dbReference type="AlphaFoldDB" id="A0A1T4VCE3"/>
<dbReference type="STRING" id="83771.SAMN02910357_00867"/>
<keyword evidence="7" id="KW-0456">Lyase</keyword>
<reference evidence="8" key="1">
    <citation type="submission" date="2017-02" db="EMBL/GenBank/DDBJ databases">
        <authorList>
            <person name="Varghese N."/>
            <person name="Submissions S."/>
        </authorList>
    </citation>
    <scope>NUCLEOTIDE SEQUENCE [LARGE SCALE GENOMIC DNA]</scope>
    <source>
        <strain evidence="8">DSM 3072</strain>
    </source>
</reference>
<dbReference type="InterPro" id="IPR015422">
    <property type="entry name" value="PyrdxlP-dep_Trfase_small"/>
</dbReference>
<comment type="similarity">
    <text evidence="2 6">Belongs to the trans-sulfuration enzymes family.</text>
</comment>
<proteinExistence type="inferred from homology"/>
<dbReference type="NCBIfam" id="TIGR01326">
    <property type="entry name" value="OAH_OAS_sulfhy"/>
    <property type="match status" value="1"/>
</dbReference>
<evidence type="ECO:0000256" key="6">
    <source>
        <dbReference type="RuleBase" id="RU362118"/>
    </source>
</evidence>
<dbReference type="GO" id="GO:0005737">
    <property type="term" value="C:cytoplasm"/>
    <property type="evidence" value="ECO:0007669"/>
    <property type="project" value="TreeGrafter"/>
</dbReference>
<dbReference type="PANTHER" id="PTHR43797">
    <property type="entry name" value="HOMOCYSTEINE/CYSTEINE SYNTHASE"/>
    <property type="match status" value="1"/>
</dbReference>
<organism evidence="7 8">
    <name type="scientific">Succinivibrio dextrinosolvens DSM 3072</name>
    <dbReference type="NCBI Taxonomy" id="1123324"/>
    <lineage>
        <taxon>Bacteria</taxon>
        <taxon>Pseudomonadati</taxon>
        <taxon>Pseudomonadota</taxon>
        <taxon>Gammaproteobacteria</taxon>
        <taxon>Aeromonadales</taxon>
        <taxon>Succinivibrionaceae</taxon>
        <taxon>Succinivibrio</taxon>
    </lineage>
</organism>
<evidence type="ECO:0000256" key="1">
    <source>
        <dbReference type="ARBA" id="ARBA00001933"/>
    </source>
</evidence>
<dbReference type="GO" id="GO:0030170">
    <property type="term" value="F:pyridoxal phosphate binding"/>
    <property type="evidence" value="ECO:0007669"/>
    <property type="project" value="InterPro"/>
</dbReference>
<dbReference type="Proteomes" id="UP000242432">
    <property type="component" value="Unassembled WGS sequence"/>
</dbReference>
<dbReference type="PANTHER" id="PTHR43797:SF3">
    <property type="entry name" value="O-ACETYLHOMOSERINE SULFHYDRYLASE"/>
    <property type="match status" value="1"/>
</dbReference>
<dbReference type="InterPro" id="IPR015424">
    <property type="entry name" value="PyrdxlP-dep_Trfase"/>
</dbReference>
<dbReference type="GO" id="GO:0019346">
    <property type="term" value="P:transsulfuration"/>
    <property type="evidence" value="ECO:0007669"/>
    <property type="project" value="InterPro"/>
</dbReference>